<dbReference type="PANTHER" id="PTHR11092">
    <property type="entry name" value="SUGAR NUCLEOTIDE EPIMERASE RELATED"/>
    <property type="match status" value="1"/>
</dbReference>
<comment type="similarity">
    <text evidence="1">Belongs to the NAD(P)-dependent epimerase/dehydratase family. SDR39U1 subfamily.</text>
</comment>
<feature type="domain" description="NAD-dependent epimerase/dehydratase" evidence="2">
    <location>
        <begin position="4"/>
        <end position="213"/>
    </location>
</feature>
<comment type="caution">
    <text evidence="4">The sequence shown here is derived from an EMBL/GenBank/DDBJ whole genome shotgun (WGS) entry which is preliminary data.</text>
</comment>
<dbReference type="InterPro" id="IPR036291">
    <property type="entry name" value="NAD(P)-bd_dom_sf"/>
</dbReference>
<gene>
    <name evidence="4" type="ORF">EVB03_06210</name>
</gene>
<dbReference type="EMBL" id="SHBP01000007">
    <property type="protein sequence ID" value="RZO19944.1"/>
    <property type="molecule type" value="Genomic_DNA"/>
</dbReference>
<proteinExistence type="inferred from homology"/>
<dbReference type="AlphaFoldDB" id="A0A520MFE2"/>
<dbReference type="SUPFAM" id="SSF51735">
    <property type="entry name" value="NAD(P)-binding Rossmann-fold domains"/>
    <property type="match status" value="1"/>
</dbReference>
<feature type="domain" description="DUF1731" evidence="3">
    <location>
        <begin position="249"/>
        <end position="296"/>
    </location>
</feature>
<accession>A0A520MFE2</accession>
<dbReference type="PANTHER" id="PTHR11092:SF0">
    <property type="entry name" value="EPIMERASE FAMILY PROTEIN SDR39U1"/>
    <property type="match status" value="1"/>
</dbReference>
<evidence type="ECO:0000259" key="2">
    <source>
        <dbReference type="Pfam" id="PF01370"/>
    </source>
</evidence>
<reference evidence="4 5" key="1">
    <citation type="submission" date="2019-02" db="EMBL/GenBank/DDBJ databases">
        <title>Prokaryotic population dynamics and viral predation in marine succession experiment using metagenomics: the confinement effect.</title>
        <authorList>
            <person name="Haro-Moreno J.M."/>
            <person name="Rodriguez-Valera F."/>
            <person name="Lopez-Perez M."/>
        </authorList>
    </citation>
    <scope>NUCLEOTIDE SEQUENCE [LARGE SCALE GENOMIC DNA]</scope>
    <source>
        <strain evidence="4">MED-G170</strain>
    </source>
</reference>
<dbReference type="Gene3D" id="3.40.50.720">
    <property type="entry name" value="NAD(P)-binding Rossmann-like Domain"/>
    <property type="match status" value="1"/>
</dbReference>
<dbReference type="CDD" id="cd05242">
    <property type="entry name" value="SDR_a8"/>
    <property type="match status" value="1"/>
</dbReference>
<dbReference type="InterPro" id="IPR010099">
    <property type="entry name" value="SDR39U1"/>
</dbReference>
<dbReference type="InterPro" id="IPR001509">
    <property type="entry name" value="Epimerase_deHydtase"/>
</dbReference>
<dbReference type="Proteomes" id="UP000315889">
    <property type="component" value="Unassembled WGS sequence"/>
</dbReference>
<evidence type="ECO:0000256" key="1">
    <source>
        <dbReference type="ARBA" id="ARBA00009353"/>
    </source>
</evidence>
<dbReference type="Pfam" id="PF08338">
    <property type="entry name" value="DUF1731"/>
    <property type="match status" value="1"/>
</dbReference>
<organism evidence="4 5">
    <name type="scientific">SAR92 clade bacterium</name>
    <dbReference type="NCBI Taxonomy" id="2315479"/>
    <lineage>
        <taxon>Bacteria</taxon>
        <taxon>Pseudomonadati</taxon>
        <taxon>Pseudomonadota</taxon>
        <taxon>Gammaproteobacteria</taxon>
        <taxon>Cellvibrionales</taxon>
        <taxon>Porticoccaceae</taxon>
        <taxon>SAR92 clade</taxon>
    </lineage>
</organism>
<protein>
    <submittedName>
        <fullName evidence="4">TIGR01777 family protein</fullName>
    </submittedName>
</protein>
<evidence type="ECO:0000259" key="3">
    <source>
        <dbReference type="Pfam" id="PF08338"/>
    </source>
</evidence>
<dbReference type="Pfam" id="PF01370">
    <property type="entry name" value="Epimerase"/>
    <property type="match status" value="1"/>
</dbReference>
<evidence type="ECO:0000313" key="4">
    <source>
        <dbReference type="EMBL" id="RZO19944.1"/>
    </source>
</evidence>
<dbReference type="NCBIfam" id="TIGR01777">
    <property type="entry name" value="yfcH"/>
    <property type="match status" value="1"/>
</dbReference>
<name>A0A520MFE2_9GAMM</name>
<sequence>MPTILVTGGSGFIGRHFCWEAERLGWSLIVLSRSVEKARKVLPSSAEIISRLDEISSDINIDTIVNLAGEPLADKRWSESRKKQFFVSRSSFTDQLYEFFCHRTEAPMRLISGSAIGYYGPGSASVDESNSAVDGFSHKLCASWEDSALQFKNLGTRVCLVRTGIVLGEQGALAKMLPPFRMGLGGPIGNGEQVMSWIHIKDMVRVLNHCIQSEKLSGPINATAPNSSINREFTATLAKVLGRPALLPMPSFMVRLLFGEMGEELLLHGQEVIPAKLLQSKFEFKYPNLTEALQDLLK</sequence>
<dbReference type="InterPro" id="IPR013549">
    <property type="entry name" value="DUF1731"/>
</dbReference>
<evidence type="ECO:0000313" key="5">
    <source>
        <dbReference type="Proteomes" id="UP000315889"/>
    </source>
</evidence>